<evidence type="ECO:0000256" key="3">
    <source>
        <dbReference type="ARBA" id="ARBA00022729"/>
    </source>
</evidence>
<sequence length="255" mass="27926">MKVFAQRSAVLLAGLTLLACGANAAGAKPQKEGAASVEAVKAEVQKKFPQRPVSSVRPTPVKGLYEVVFAPRQVVYTDAKADYMLVGDLVDVARKTSMTEERVRELSRTDFSKLPLDQALKLVRGNGSRKVAVFSDPDCPFCKRLEQDVINKLDNVTVYTFLFPLTSLHPDAPRKSNLIWCQPEPQKAWTDFMINNKLPTAAPAPNCTAPLEKIQVLAEQLGITGTPAMVFESGDIVSGAIPMEEFERQLVAKKP</sequence>
<evidence type="ECO:0000256" key="2">
    <source>
        <dbReference type="ARBA" id="ARBA00009813"/>
    </source>
</evidence>
<feature type="signal peptide" evidence="7">
    <location>
        <begin position="1"/>
        <end position="24"/>
    </location>
</feature>
<evidence type="ECO:0000256" key="4">
    <source>
        <dbReference type="ARBA" id="ARBA00022764"/>
    </source>
</evidence>
<dbReference type="InterPro" id="IPR009094">
    <property type="entry name" value="DiS-bond_isomerase_DsbC/G_N_sf"/>
</dbReference>
<dbReference type="PANTHER" id="PTHR35272:SF3">
    <property type="entry name" value="THIOL:DISULFIDE INTERCHANGE PROTEIN DSBC"/>
    <property type="match status" value="1"/>
</dbReference>
<keyword evidence="11" id="KW-1185">Reference proteome</keyword>
<dbReference type="InterPro" id="IPR012336">
    <property type="entry name" value="Thioredoxin-like_fold"/>
</dbReference>
<evidence type="ECO:0000313" key="11">
    <source>
        <dbReference type="Proteomes" id="UP001595791"/>
    </source>
</evidence>
<evidence type="ECO:0000259" key="8">
    <source>
        <dbReference type="Pfam" id="PF10411"/>
    </source>
</evidence>
<dbReference type="PROSITE" id="PS51257">
    <property type="entry name" value="PROKAR_LIPOPROTEIN"/>
    <property type="match status" value="1"/>
</dbReference>
<comment type="similarity">
    <text evidence="2 7">Belongs to the thioredoxin family. DsbC subfamily.</text>
</comment>
<reference evidence="11" key="1">
    <citation type="journal article" date="2019" name="Int. J. Syst. Evol. Microbiol.">
        <title>The Global Catalogue of Microorganisms (GCM) 10K type strain sequencing project: providing services to taxonomists for standard genome sequencing and annotation.</title>
        <authorList>
            <consortium name="The Broad Institute Genomics Platform"/>
            <consortium name="The Broad Institute Genome Sequencing Center for Infectious Disease"/>
            <person name="Wu L."/>
            <person name="Ma J."/>
        </authorList>
    </citation>
    <scope>NUCLEOTIDE SEQUENCE [LARGE SCALE GENOMIC DNA]</scope>
    <source>
        <strain evidence="11">LMG 29894</strain>
    </source>
</reference>
<feature type="domain" description="Thioredoxin-like fold" evidence="9">
    <location>
        <begin position="124"/>
        <end position="249"/>
    </location>
</feature>
<evidence type="ECO:0000259" key="9">
    <source>
        <dbReference type="Pfam" id="PF13098"/>
    </source>
</evidence>
<comment type="function">
    <text evidence="7">Required for disulfide bond formation in some periplasmic proteins. Acts by transferring its disulfide bond to other proteins and is reduced in the process.</text>
</comment>
<dbReference type="SUPFAM" id="SSF54423">
    <property type="entry name" value="DsbC/DsbG N-terminal domain-like"/>
    <property type="match status" value="1"/>
</dbReference>
<organism evidence="10 11">
    <name type="scientific">Chitinimonas lacunae</name>
    <dbReference type="NCBI Taxonomy" id="1963018"/>
    <lineage>
        <taxon>Bacteria</taxon>
        <taxon>Pseudomonadati</taxon>
        <taxon>Pseudomonadota</taxon>
        <taxon>Betaproteobacteria</taxon>
        <taxon>Neisseriales</taxon>
        <taxon>Chitinibacteraceae</taxon>
        <taxon>Chitinimonas</taxon>
    </lineage>
</organism>
<feature type="domain" description="Disulphide bond isomerase DsbC/G N-terminal" evidence="8">
    <location>
        <begin position="34"/>
        <end position="100"/>
    </location>
</feature>
<dbReference type="RefSeq" id="WP_378166542.1">
    <property type="nucleotide sequence ID" value="NZ_JBHSBU010000001.1"/>
</dbReference>
<keyword evidence="6 7" id="KW-0676">Redox-active center</keyword>
<keyword evidence="4 7" id="KW-0574">Periplasm</keyword>
<evidence type="ECO:0000256" key="6">
    <source>
        <dbReference type="ARBA" id="ARBA00023284"/>
    </source>
</evidence>
<feature type="chain" id="PRO_5044979523" description="Thiol:disulfide interchange protein" evidence="7">
    <location>
        <begin position="25"/>
        <end position="255"/>
    </location>
</feature>
<dbReference type="Pfam" id="PF10411">
    <property type="entry name" value="DsbC_N"/>
    <property type="match status" value="1"/>
</dbReference>
<dbReference type="InterPro" id="IPR018950">
    <property type="entry name" value="DiS-bond_isomerase_DsbC/G_N"/>
</dbReference>
<dbReference type="InterPro" id="IPR051470">
    <property type="entry name" value="Thiol:disulfide_interchange"/>
</dbReference>
<name>A0ABV8MVP9_9NEIS</name>
<evidence type="ECO:0000256" key="5">
    <source>
        <dbReference type="ARBA" id="ARBA00023157"/>
    </source>
</evidence>
<protein>
    <recommendedName>
        <fullName evidence="7">Thiol:disulfide interchange protein</fullName>
    </recommendedName>
</protein>
<keyword evidence="3 7" id="KW-0732">Signal</keyword>
<dbReference type="SUPFAM" id="SSF52833">
    <property type="entry name" value="Thioredoxin-like"/>
    <property type="match status" value="1"/>
</dbReference>
<keyword evidence="5" id="KW-1015">Disulfide bond</keyword>
<dbReference type="CDD" id="cd03020">
    <property type="entry name" value="DsbA_DsbC_DsbG"/>
    <property type="match status" value="1"/>
</dbReference>
<evidence type="ECO:0000256" key="1">
    <source>
        <dbReference type="ARBA" id="ARBA00004418"/>
    </source>
</evidence>
<dbReference type="InterPro" id="IPR036249">
    <property type="entry name" value="Thioredoxin-like_sf"/>
</dbReference>
<proteinExistence type="inferred from homology"/>
<evidence type="ECO:0000313" key="10">
    <source>
        <dbReference type="EMBL" id="MFC4161047.1"/>
    </source>
</evidence>
<accession>A0ABV8MVP9</accession>
<dbReference type="PANTHER" id="PTHR35272">
    <property type="entry name" value="THIOL:DISULFIDE INTERCHANGE PROTEIN DSBC-RELATED"/>
    <property type="match status" value="1"/>
</dbReference>
<gene>
    <name evidence="10" type="ORF">ACFOW7_17055</name>
</gene>
<dbReference type="EMBL" id="JBHSBU010000001">
    <property type="protein sequence ID" value="MFC4161047.1"/>
    <property type="molecule type" value="Genomic_DNA"/>
</dbReference>
<dbReference type="Pfam" id="PF13098">
    <property type="entry name" value="Thioredoxin_2"/>
    <property type="match status" value="1"/>
</dbReference>
<dbReference type="Gene3D" id="3.40.30.10">
    <property type="entry name" value="Glutaredoxin"/>
    <property type="match status" value="1"/>
</dbReference>
<dbReference type="Gene3D" id="3.10.450.70">
    <property type="entry name" value="Disulphide bond isomerase, DsbC/G, N-terminal"/>
    <property type="match status" value="1"/>
</dbReference>
<dbReference type="InterPro" id="IPR033954">
    <property type="entry name" value="DiS-bond_Isoase_DsbC/G"/>
</dbReference>
<comment type="subcellular location">
    <subcellularLocation>
        <location evidence="1 7">Periplasm</location>
    </subcellularLocation>
</comment>
<evidence type="ECO:0000256" key="7">
    <source>
        <dbReference type="RuleBase" id="RU364038"/>
    </source>
</evidence>
<comment type="caution">
    <text evidence="10">The sequence shown here is derived from an EMBL/GenBank/DDBJ whole genome shotgun (WGS) entry which is preliminary data.</text>
</comment>
<dbReference type="Proteomes" id="UP001595791">
    <property type="component" value="Unassembled WGS sequence"/>
</dbReference>